<sequence length="327" mass="34572">MSRPRSRATLLMGVVLIAALLTGCGGSQSSGGDGLEKKTVTVAALPLVDTAGLHIAVQRKFFEAEGLRVQIKPVAQSIQALPALKTGQVDVIAGGNYVTFLQAQAQGTLNLRILAPGAAAAPRFMGVLTLPNSPIKQAKDLEGRTVAVNIRNNIQSLSLNAILRADHVDPAKVRYLAIPFPQMGAALQKGQVDAVHAAEPFATDMTRKLGAKMIVDGGSGPAVAGLPVSGYLSTQRFTDKYPKTAAAFQRAIQKAQQLATSDRKQVDQVLPAYAHLDAATASALNLPAFPPSIDQVRLQHLADLMLQDGLLKQRIDVRSLVFAAQPQ</sequence>
<dbReference type="SUPFAM" id="SSF53850">
    <property type="entry name" value="Periplasmic binding protein-like II"/>
    <property type="match status" value="1"/>
</dbReference>
<dbReference type="EMBL" id="VFOZ01000001">
    <property type="protein sequence ID" value="TQL99997.1"/>
    <property type="molecule type" value="Genomic_DNA"/>
</dbReference>
<accession>A0A543CSV7</accession>
<evidence type="ECO:0000256" key="1">
    <source>
        <dbReference type="ARBA" id="ARBA00004418"/>
    </source>
</evidence>
<dbReference type="InterPro" id="IPR015168">
    <property type="entry name" value="SsuA/THI5"/>
</dbReference>
<keyword evidence="6" id="KW-1185">Reference proteome</keyword>
<evidence type="ECO:0000313" key="5">
    <source>
        <dbReference type="EMBL" id="TQL99997.1"/>
    </source>
</evidence>
<comment type="similarity">
    <text evidence="2">Belongs to the bacterial solute-binding protein SsuA/TauA family.</text>
</comment>
<organism evidence="5 6">
    <name type="scientific">Actinoallomurus bryophytorum</name>
    <dbReference type="NCBI Taxonomy" id="1490222"/>
    <lineage>
        <taxon>Bacteria</taxon>
        <taxon>Bacillati</taxon>
        <taxon>Actinomycetota</taxon>
        <taxon>Actinomycetes</taxon>
        <taxon>Streptosporangiales</taxon>
        <taxon>Thermomonosporaceae</taxon>
        <taxon>Actinoallomurus</taxon>
    </lineage>
</organism>
<dbReference type="PANTHER" id="PTHR30024">
    <property type="entry name" value="ALIPHATIC SULFONATES-BINDING PROTEIN-RELATED"/>
    <property type="match status" value="1"/>
</dbReference>
<dbReference type="InterPro" id="IPR001638">
    <property type="entry name" value="Solute-binding_3/MltF_N"/>
</dbReference>
<evidence type="ECO:0000313" key="6">
    <source>
        <dbReference type="Proteomes" id="UP000316096"/>
    </source>
</evidence>
<dbReference type="PROSITE" id="PS51257">
    <property type="entry name" value="PROKAR_LIPOPROTEIN"/>
    <property type="match status" value="1"/>
</dbReference>
<protein>
    <submittedName>
        <fullName evidence="5">NitT/TauT family transport system substrate-binding protein</fullName>
    </submittedName>
</protein>
<reference evidence="5 6" key="1">
    <citation type="submission" date="2019-06" db="EMBL/GenBank/DDBJ databases">
        <title>Sequencing the genomes of 1000 actinobacteria strains.</title>
        <authorList>
            <person name="Klenk H.-P."/>
        </authorList>
    </citation>
    <scope>NUCLEOTIDE SEQUENCE [LARGE SCALE GENOMIC DNA]</scope>
    <source>
        <strain evidence="5 6">DSM 102200</strain>
    </source>
</reference>
<name>A0A543CSV7_9ACTN</name>
<dbReference type="AlphaFoldDB" id="A0A543CSV7"/>
<evidence type="ECO:0000256" key="2">
    <source>
        <dbReference type="ARBA" id="ARBA00010742"/>
    </source>
</evidence>
<dbReference type="PANTHER" id="PTHR30024:SF47">
    <property type="entry name" value="TAURINE-BINDING PERIPLASMIC PROTEIN"/>
    <property type="match status" value="1"/>
</dbReference>
<gene>
    <name evidence="5" type="ORF">FB559_5699</name>
</gene>
<dbReference type="GO" id="GO:0042597">
    <property type="term" value="C:periplasmic space"/>
    <property type="evidence" value="ECO:0007669"/>
    <property type="project" value="UniProtKB-SubCell"/>
</dbReference>
<comment type="caution">
    <text evidence="5">The sequence shown here is derived from an EMBL/GenBank/DDBJ whole genome shotgun (WGS) entry which is preliminary data.</text>
</comment>
<evidence type="ECO:0000256" key="3">
    <source>
        <dbReference type="ARBA" id="ARBA00022729"/>
    </source>
</evidence>
<dbReference type="SMART" id="SM00062">
    <property type="entry name" value="PBPb"/>
    <property type="match status" value="1"/>
</dbReference>
<evidence type="ECO:0000259" key="4">
    <source>
        <dbReference type="SMART" id="SM00062"/>
    </source>
</evidence>
<proteinExistence type="inferred from homology"/>
<feature type="domain" description="Solute-binding protein family 3/N-terminal" evidence="4">
    <location>
        <begin position="39"/>
        <end position="269"/>
    </location>
</feature>
<keyword evidence="3" id="KW-0732">Signal</keyword>
<dbReference type="Pfam" id="PF09084">
    <property type="entry name" value="NMT1"/>
    <property type="match status" value="1"/>
</dbReference>
<comment type="subcellular location">
    <subcellularLocation>
        <location evidence="1">Periplasm</location>
    </subcellularLocation>
</comment>
<dbReference type="Proteomes" id="UP000316096">
    <property type="component" value="Unassembled WGS sequence"/>
</dbReference>
<dbReference type="Gene3D" id="3.40.190.10">
    <property type="entry name" value="Periplasmic binding protein-like II"/>
    <property type="match status" value="2"/>
</dbReference>
<dbReference type="OrthoDB" id="8892982at2"/>